<dbReference type="Proteomes" id="UP000787472">
    <property type="component" value="Unassembled WGS sequence"/>
</dbReference>
<protein>
    <submittedName>
        <fullName evidence="1">Pentapeptide repeat-containing protein</fullName>
    </submittedName>
</protein>
<sequence length="200" mass="22536">MIDIDSAETVIHAETFTQLNCSGKQITGKEFDHCHFDACDFSDASFQQCEFTDCTFSHCNLNLLTVNNSKFMDIRFSDCKALAIDWSKAYWRGFTPGSPFAFQRCLLNSSSFYGLNQSRIVMEECRAHDVDFREADLSGASLTGTDLTNSLFGNTNLTAADFTDAINYDINLNNNTLKNAKFSRHEAVRLLEYLSVHLVD</sequence>
<organism evidence="1 2">
    <name type="scientific">Pseudomaricurvus hydrocarbonicus</name>
    <dbReference type="NCBI Taxonomy" id="1470433"/>
    <lineage>
        <taxon>Bacteria</taxon>
        <taxon>Pseudomonadati</taxon>
        <taxon>Pseudomonadota</taxon>
        <taxon>Gammaproteobacteria</taxon>
        <taxon>Cellvibrionales</taxon>
        <taxon>Cellvibrionaceae</taxon>
        <taxon>Pseudomaricurvus</taxon>
    </lineage>
</organism>
<dbReference type="PANTHER" id="PTHR42999:SF1">
    <property type="entry name" value="PENTAPEPTIDE REPEAT-CONTAINING PROTEIN"/>
    <property type="match status" value="1"/>
</dbReference>
<name>A0A9E5JUA5_9GAMM</name>
<gene>
    <name evidence="1" type="ORF">G8770_15505</name>
</gene>
<comment type="caution">
    <text evidence="1">The sequence shown here is derived from an EMBL/GenBank/DDBJ whole genome shotgun (WGS) entry which is preliminary data.</text>
</comment>
<dbReference type="EMBL" id="JAAONZ010000013">
    <property type="protein sequence ID" value="NHO66957.1"/>
    <property type="molecule type" value="Genomic_DNA"/>
</dbReference>
<dbReference type="SUPFAM" id="SSF141571">
    <property type="entry name" value="Pentapeptide repeat-like"/>
    <property type="match status" value="1"/>
</dbReference>
<reference evidence="1" key="1">
    <citation type="submission" date="2020-03" db="EMBL/GenBank/DDBJ databases">
        <authorList>
            <person name="Guo F."/>
        </authorList>
    </citation>
    <scope>NUCLEOTIDE SEQUENCE</scope>
    <source>
        <strain evidence="1">JCM 30134</strain>
    </source>
</reference>
<dbReference type="Pfam" id="PF13599">
    <property type="entry name" value="Pentapeptide_4"/>
    <property type="match status" value="1"/>
</dbReference>
<dbReference type="PANTHER" id="PTHR42999">
    <property type="entry name" value="ANTIBIOTIC RESISTANCE PROTEIN MCBG"/>
    <property type="match status" value="1"/>
</dbReference>
<dbReference type="InterPro" id="IPR001646">
    <property type="entry name" value="5peptide_repeat"/>
</dbReference>
<evidence type="ECO:0000313" key="2">
    <source>
        <dbReference type="Proteomes" id="UP000787472"/>
    </source>
</evidence>
<dbReference type="Pfam" id="PF00805">
    <property type="entry name" value="Pentapeptide"/>
    <property type="match status" value="1"/>
</dbReference>
<dbReference type="RefSeq" id="WP_167188762.1">
    <property type="nucleotide sequence ID" value="NZ_JAAONZ010000013.1"/>
</dbReference>
<dbReference type="Gene3D" id="2.160.20.80">
    <property type="entry name" value="E3 ubiquitin-protein ligase SopA"/>
    <property type="match status" value="1"/>
</dbReference>
<evidence type="ECO:0000313" key="1">
    <source>
        <dbReference type="EMBL" id="NHO66957.1"/>
    </source>
</evidence>
<accession>A0A9E5JUA5</accession>
<proteinExistence type="predicted"/>
<dbReference type="AlphaFoldDB" id="A0A9E5JUA5"/>
<dbReference type="InterPro" id="IPR052949">
    <property type="entry name" value="PA_immunity-related"/>
</dbReference>
<keyword evidence="2" id="KW-1185">Reference proteome</keyword>